<evidence type="ECO:0000256" key="8">
    <source>
        <dbReference type="ARBA" id="ARBA00023163"/>
    </source>
</evidence>
<sequence length="135" mass="14873">MGKRKKSSRQPQQPKKKEPLPTTFACLFCNHENSVIVKLDKKLGLGNLTCKVCGQRFQTGINYLSAAVDVYSDWVDACDAVAKDTANRYVDGHDNHNGEDNGIRGIHSHEHSLPSSKWGDGPGDGEEIASYLDDE</sequence>
<dbReference type="FunFam" id="2.20.25.190:FF:000001">
    <property type="entry name" value="Transcription elongation factor 1 homolog"/>
    <property type="match status" value="1"/>
</dbReference>
<evidence type="ECO:0000256" key="11">
    <source>
        <dbReference type="SAM" id="MobiDB-lite"/>
    </source>
</evidence>
<dbReference type="EMBL" id="DS027004">
    <property type="protein sequence ID" value="EAW14655.1"/>
    <property type="molecule type" value="Genomic_DNA"/>
</dbReference>
<comment type="subcellular location">
    <subcellularLocation>
        <location evidence="2 10">Nucleus</location>
    </subcellularLocation>
</comment>
<evidence type="ECO:0000256" key="6">
    <source>
        <dbReference type="ARBA" id="ARBA00022833"/>
    </source>
</evidence>
<feature type="region of interest" description="Disordered" evidence="11">
    <location>
        <begin position="88"/>
        <end position="135"/>
    </location>
</feature>
<evidence type="ECO:0000256" key="4">
    <source>
        <dbReference type="ARBA" id="ARBA00022723"/>
    </source>
</evidence>
<evidence type="ECO:0000256" key="1">
    <source>
        <dbReference type="ARBA" id="ARBA00003357"/>
    </source>
</evidence>
<protein>
    <recommendedName>
        <fullName evidence="10">Transcription elongation factor 1 homolog</fullName>
    </recommendedName>
</protein>
<keyword evidence="6 10" id="KW-0862">Zinc</keyword>
<dbReference type="Pfam" id="PF05129">
    <property type="entry name" value="Zn_ribbon_Elf1"/>
    <property type="match status" value="1"/>
</dbReference>
<keyword evidence="13" id="KW-1185">Reference proteome</keyword>
<dbReference type="OrthoDB" id="445983at2759"/>
<dbReference type="HOGENOM" id="CLU_105983_0_3_1"/>
<feature type="compositionally biased region" description="Acidic residues" evidence="11">
    <location>
        <begin position="123"/>
        <end position="135"/>
    </location>
</feature>
<dbReference type="VEuPathDB" id="FungiDB:ACLA_000660"/>
<dbReference type="RefSeq" id="XP_001276081.1">
    <property type="nucleotide sequence ID" value="XM_001276080.1"/>
</dbReference>
<keyword evidence="5 10" id="KW-0863">Zinc-finger</keyword>
<dbReference type="GO" id="GO:0006368">
    <property type="term" value="P:transcription elongation by RNA polymerase II"/>
    <property type="evidence" value="ECO:0007669"/>
    <property type="project" value="TreeGrafter"/>
</dbReference>
<dbReference type="PANTHER" id="PTHR20934">
    <property type="entry name" value="TRANSCRIPTION ELONGATION FACTOR 1 HOMOLOG"/>
    <property type="match status" value="1"/>
</dbReference>
<comment type="function">
    <text evidence="1 10">Transcription elongation factor implicated in the maintenance of proper chromatin structure in actively transcribed regions.</text>
</comment>
<keyword evidence="8 10" id="KW-0804">Transcription</keyword>
<gene>
    <name evidence="12" type="ORF">ACLA_000660</name>
</gene>
<feature type="compositionally biased region" description="Basic and acidic residues" evidence="11">
    <location>
        <begin position="88"/>
        <end position="112"/>
    </location>
</feature>
<dbReference type="Proteomes" id="UP000006701">
    <property type="component" value="Unassembled WGS sequence"/>
</dbReference>
<dbReference type="KEGG" id="act:ACLA_000660"/>
<evidence type="ECO:0000256" key="3">
    <source>
        <dbReference type="ARBA" id="ARBA00009730"/>
    </source>
</evidence>
<accession>A1C4N7</accession>
<dbReference type="eggNOG" id="KOG3214">
    <property type="taxonomic scope" value="Eukaryota"/>
</dbReference>
<name>A1C4N7_ASPCL</name>
<evidence type="ECO:0000256" key="7">
    <source>
        <dbReference type="ARBA" id="ARBA00023015"/>
    </source>
</evidence>
<evidence type="ECO:0000256" key="10">
    <source>
        <dbReference type="RuleBase" id="RU364033"/>
    </source>
</evidence>
<dbReference type="GO" id="GO:0008023">
    <property type="term" value="C:transcription elongation factor complex"/>
    <property type="evidence" value="ECO:0007669"/>
    <property type="project" value="TreeGrafter"/>
</dbReference>
<dbReference type="AlphaFoldDB" id="A1C4N7"/>
<evidence type="ECO:0000313" key="13">
    <source>
        <dbReference type="Proteomes" id="UP000006701"/>
    </source>
</evidence>
<evidence type="ECO:0000256" key="5">
    <source>
        <dbReference type="ARBA" id="ARBA00022771"/>
    </source>
</evidence>
<proteinExistence type="inferred from homology"/>
<keyword evidence="9 10" id="KW-0539">Nucleus</keyword>
<dbReference type="Gene3D" id="2.20.25.190">
    <property type="match status" value="1"/>
</dbReference>
<dbReference type="InterPro" id="IPR007808">
    <property type="entry name" value="Elf1"/>
</dbReference>
<keyword evidence="7 10" id="KW-0805">Transcription regulation</keyword>
<evidence type="ECO:0000256" key="9">
    <source>
        <dbReference type="ARBA" id="ARBA00023242"/>
    </source>
</evidence>
<keyword evidence="4 10" id="KW-0479">Metal-binding</keyword>
<dbReference type="SUPFAM" id="SSF57783">
    <property type="entry name" value="Zinc beta-ribbon"/>
    <property type="match status" value="1"/>
</dbReference>
<dbReference type="GO" id="GO:0008270">
    <property type="term" value="F:zinc ion binding"/>
    <property type="evidence" value="ECO:0007669"/>
    <property type="project" value="UniProtKB-KW"/>
</dbReference>
<dbReference type="GeneID" id="4708719"/>
<dbReference type="InterPro" id="IPR038567">
    <property type="entry name" value="T_Elf1_sf"/>
</dbReference>
<organism evidence="12 13">
    <name type="scientific">Aspergillus clavatus (strain ATCC 1007 / CBS 513.65 / DSM 816 / NCTC 3887 / NRRL 1 / QM 1276 / 107)</name>
    <dbReference type="NCBI Taxonomy" id="344612"/>
    <lineage>
        <taxon>Eukaryota</taxon>
        <taxon>Fungi</taxon>
        <taxon>Dikarya</taxon>
        <taxon>Ascomycota</taxon>
        <taxon>Pezizomycotina</taxon>
        <taxon>Eurotiomycetes</taxon>
        <taxon>Eurotiomycetidae</taxon>
        <taxon>Eurotiales</taxon>
        <taxon>Aspergillaceae</taxon>
        <taxon>Aspergillus</taxon>
        <taxon>Aspergillus subgen. Fumigati</taxon>
    </lineage>
</organism>
<dbReference type="GO" id="GO:0000993">
    <property type="term" value="F:RNA polymerase II complex binding"/>
    <property type="evidence" value="ECO:0007669"/>
    <property type="project" value="TreeGrafter"/>
</dbReference>
<dbReference type="PANTHER" id="PTHR20934:SF0">
    <property type="entry name" value="TRANSCRIPTION ELONGATION FACTOR 1 HOMOLOG"/>
    <property type="match status" value="1"/>
</dbReference>
<comment type="similarity">
    <text evidence="3 10">Belongs to the ELOF1 family.</text>
</comment>
<evidence type="ECO:0000313" key="12">
    <source>
        <dbReference type="EMBL" id="EAW14655.1"/>
    </source>
</evidence>
<dbReference type="STRING" id="344612.A1C4N7"/>
<reference evidence="12 13" key="1">
    <citation type="journal article" date="2008" name="PLoS Genet.">
        <title>Genomic islands in the pathogenic filamentous fungus Aspergillus fumigatus.</title>
        <authorList>
            <person name="Fedorova N.D."/>
            <person name="Khaldi N."/>
            <person name="Joardar V.S."/>
            <person name="Maiti R."/>
            <person name="Amedeo P."/>
            <person name="Anderson M.J."/>
            <person name="Crabtree J."/>
            <person name="Silva J.C."/>
            <person name="Badger J.H."/>
            <person name="Albarraq A."/>
            <person name="Angiuoli S."/>
            <person name="Bussey H."/>
            <person name="Bowyer P."/>
            <person name="Cotty P.J."/>
            <person name="Dyer P.S."/>
            <person name="Egan A."/>
            <person name="Galens K."/>
            <person name="Fraser-Liggett C.M."/>
            <person name="Haas B.J."/>
            <person name="Inman J.M."/>
            <person name="Kent R."/>
            <person name="Lemieux S."/>
            <person name="Malavazi I."/>
            <person name="Orvis J."/>
            <person name="Roemer T."/>
            <person name="Ronning C.M."/>
            <person name="Sundaram J.P."/>
            <person name="Sutton G."/>
            <person name="Turner G."/>
            <person name="Venter J.C."/>
            <person name="White O.R."/>
            <person name="Whitty B.R."/>
            <person name="Youngman P."/>
            <person name="Wolfe K.H."/>
            <person name="Goldman G.H."/>
            <person name="Wortman J.R."/>
            <person name="Jiang B."/>
            <person name="Denning D.W."/>
            <person name="Nierman W.C."/>
        </authorList>
    </citation>
    <scope>NUCLEOTIDE SEQUENCE [LARGE SCALE GENOMIC DNA]</scope>
    <source>
        <strain evidence="13">ATCC 1007 / CBS 513.65 / DSM 816 / NCTC 3887 / NRRL 1</strain>
    </source>
</reference>
<evidence type="ECO:0000256" key="2">
    <source>
        <dbReference type="ARBA" id="ARBA00004123"/>
    </source>
</evidence>